<dbReference type="InterPro" id="IPR050869">
    <property type="entry name" value="H3K4_H4K5_MeTrfase"/>
</dbReference>
<gene>
    <name evidence="3" type="ORF">TSPGSL018_10241</name>
</gene>
<dbReference type="CDD" id="cd20071">
    <property type="entry name" value="SET_SMYD"/>
    <property type="match status" value="1"/>
</dbReference>
<dbReference type="SMART" id="SM00317">
    <property type="entry name" value="SET"/>
    <property type="match status" value="1"/>
</dbReference>
<dbReference type="InterPro" id="IPR046341">
    <property type="entry name" value="SET_dom_sf"/>
</dbReference>
<dbReference type="PANTHER" id="PTHR12197:SF251">
    <property type="entry name" value="EG:BACR7C10.4 PROTEIN"/>
    <property type="match status" value="1"/>
</dbReference>
<protein>
    <submittedName>
        <fullName evidence="3">Set domain containing protein with a cysteine cluster at the c-terminus</fullName>
    </submittedName>
</protein>
<accession>A0A061RAT9</accession>
<organism evidence="3">
    <name type="scientific">Tetraselmis sp. GSL018</name>
    <dbReference type="NCBI Taxonomy" id="582737"/>
    <lineage>
        <taxon>Eukaryota</taxon>
        <taxon>Viridiplantae</taxon>
        <taxon>Chlorophyta</taxon>
        <taxon>core chlorophytes</taxon>
        <taxon>Chlorodendrophyceae</taxon>
        <taxon>Chlorodendrales</taxon>
        <taxon>Chlorodendraceae</taxon>
        <taxon>Tetraselmis</taxon>
    </lineage>
</organism>
<dbReference type="PANTHER" id="PTHR12197">
    <property type="entry name" value="HISTONE-LYSINE N-METHYLTRANSFERASE SMYD"/>
    <property type="match status" value="1"/>
</dbReference>
<name>A0A061RAT9_9CHLO</name>
<dbReference type="EMBL" id="GBEZ01018676">
    <property type="protein sequence ID" value="JAC67785.1"/>
    <property type="molecule type" value="Transcribed_RNA"/>
</dbReference>
<evidence type="ECO:0000313" key="3">
    <source>
        <dbReference type="EMBL" id="JAC67785.1"/>
    </source>
</evidence>
<dbReference type="GO" id="GO:0005634">
    <property type="term" value="C:nucleus"/>
    <property type="evidence" value="ECO:0007669"/>
    <property type="project" value="TreeGrafter"/>
</dbReference>
<dbReference type="AlphaFoldDB" id="A0A061RAT9"/>
<evidence type="ECO:0000259" key="2">
    <source>
        <dbReference type="PROSITE" id="PS50280"/>
    </source>
</evidence>
<dbReference type="InterPro" id="IPR001214">
    <property type="entry name" value="SET_dom"/>
</dbReference>
<evidence type="ECO:0000256" key="1">
    <source>
        <dbReference type="SAM" id="MobiDB-lite"/>
    </source>
</evidence>
<dbReference type="Gene3D" id="2.170.270.10">
    <property type="entry name" value="SET domain"/>
    <property type="match status" value="1"/>
</dbReference>
<feature type="region of interest" description="Disordered" evidence="1">
    <location>
        <begin position="255"/>
        <end position="276"/>
    </location>
</feature>
<dbReference type="PROSITE" id="PS50280">
    <property type="entry name" value="SET"/>
    <property type="match status" value="1"/>
</dbReference>
<proteinExistence type="predicted"/>
<sequence length="416" mass="45820">MGATDCKVLYLDDTAEEEPTHKFFHGTILQLEKAPGRGRFLAAKKDIPSGELVLRCPAYAAAVFSSHKKRICRYCLAVSQKRSHSLTCSECGQVFWCSDACRQQHLGCDASSAESRFEATGRTTAPHSLVCGFLKSIRSCKFDTELESVLAVLADIAARALLGRTGSAPVPDLAGGLQPIEDFLLLEGHLEEILRDPSERQVWSKGARMLLEHFQAMEGGGEMIRDLGLTPTRLIDWGSKVLCNNFALNYEPARESEQGALGDPSDSPECDRETDGPTRLADDIANCVELGADSALGAPKRSRGGSLCCGRVVFVAASFFNHSCSPNCIAHTGIDEVEVRANRDIRAGEELNISYIDEDLPRSERQRLLSRFFFTCRCSRCEEEAISGSKKYTYLRSCSVRNTKPKRHGRKARTSR</sequence>
<reference evidence="3" key="1">
    <citation type="submission" date="2014-05" db="EMBL/GenBank/DDBJ databases">
        <title>The transcriptome of the halophilic microalga Tetraselmis sp. GSL018 isolated from the Great Salt Lake, Utah.</title>
        <authorList>
            <person name="Jinkerson R.E."/>
            <person name="D'Adamo S."/>
            <person name="Posewitz M.C."/>
        </authorList>
    </citation>
    <scope>NUCLEOTIDE SEQUENCE</scope>
    <source>
        <strain evidence="3">GSL018</strain>
    </source>
</reference>
<feature type="domain" description="SET" evidence="2">
    <location>
        <begin position="27"/>
        <end position="356"/>
    </location>
</feature>
<dbReference type="SUPFAM" id="SSF82199">
    <property type="entry name" value="SET domain"/>
    <property type="match status" value="1"/>
</dbReference>
<dbReference type="Pfam" id="PF00856">
    <property type="entry name" value="SET"/>
    <property type="match status" value="1"/>
</dbReference>